<dbReference type="HAMAP" id="MF_00422">
    <property type="entry name" value="SecE"/>
    <property type="match status" value="1"/>
</dbReference>
<evidence type="ECO:0000256" key="6">
    <source>
        <dbReference type="ARBA" id="ARBA00022989"/>
    </source>
</evidence>
<evidence type="ECO:0000256" key="1">
    <source>
        <dbReference type="ARBA" id="ARBA00004370"/>
    </source>
</evidence>
<keyword evidence="8 9" id="KW-0472">Membrane</keyword>
<keyword evidence="3" id="KW-1003">Cell membrane</keyword>
<dbReference type="Pfam" id="PF00584">
    <property type="entry name" value="SecE"/>
    <property type="match status" value="1"/>
</dbReference>
<dbReference type="InterPro" id="IPR038379">
    <property type="entry name" value="SecE_sf"/>
</dbReference>
<dbReference type="Gene3D" id="1.20.5.1030">
    <property type="entry name" value="Preprotein translocase secy subunit"/>
    <property type="match status" value="1"/>
</dbReference>
<evidence type="ECO:0000256" key="3">
    <source>
        <dbReference type="ARBA" id="ARBA00022475"/>
    </source>
</evidence>
<evidence type="ECO:0000256" key="5">
    <source>
        <dbReference type="ARBA" id="ARBA00022927"/>
    </source>
</evidence>
<comment type="subcellular location">
    <subcellularLocation>
        <location evidence="1">Membrane</location>
    </subcellularLocation>
</comment>
<dbReference type="AlphaFoldDB" id="A0A3B0V9N5"/>
<dbReference type="NCBIfam" id="TIGR00964">
    <property type="entry name" value="secE_bact"/>
    <property type="match status" value="1"/>
</dbReference>
<evidence type="ECO:0000256" key="4">
    <source>
        <dbReference type="ARBA" id="ARBA00022692"/>
    </source>
</evidence>
<dbReference type="GO" id="GO:0043952">
    <property type="term" value="P:protein transport by the Sec complex"/>
    <property type="evidence" value="ECO:0007669"/>
    <property type="project" value="TreeGrafter"/>
</dbReference>
<keyword evidence="2" id="KW-0813">Transport</keyword>
<dbReference type="InterPro" id="IPR005807">
    <property type="entry name" value="SecE_bac"/>
</dbReference>
<evidence type="ECO:0008006" key="11">
    <source>
        <dbReference type="Google" id="ProtNLM"/>
    </source>
</evidence>
<reference evidence="10" key="1">
    <citation type="submission" date="2018-06" db="EMBL/GenBank/DDBJ databases">
        <authorList>
            <person name="Zhirakovskaya E."/>
        </authorList>
    </citation>
    <scope>NUCLEOTIDE SEQUENCE</scope>
</reference>
<dbReference type="GO" id="GO:0008320">
    <property type="term" value="F:protein transmembrane transporter activity"/>
    <property type="evidence" value="ECO:0007669"/>
    <property type="project" value="InterPro"/>
</dbReference>
<evidence type="ECO:0000256" key="7">
    <source>
        <dbReference type="ARBA" id="ARBA00023010"/>
    </source>
</evidence>
<dbReference type="PANTHER" id="PTHR33910:SF1">
    <property type="entry name" value="PROTEIN TRANSLOCASE SUBUNIT SECE"/>
    <property type="match status" value="1"/>
</dbReference>
<feature type="transmembrane region" description="Helical" evidence="9">
    <location>
        <begin position="47"/>
        <end position="71"/>
    </location>
</feature>
<keyword evidence="4 9" id="KW-0812">Transmembrane</keyword>
<keyword evidence="7" id="KW-0811">Translocation</keyword>
<dbReference type="GO" id="GO:0006605">
    <property type="term" value="P:protein targeting"/>
    <property type="evidence" value="ECO:0007669"/>
    <property type="project" value="InterPro"/>
</dbReference>
<sequence length="80" mass="8587">MAQKGKIKVNSVPETGSKFSVGQIKLFSADVKKEFNKITWPDKKHTIGAGGVVVVLVMLVSFYLASVDLVLGKIIAAVLK</sequence>
<gene>
    <name evidence="10" type="ORF">MNBD_DELTA03-525</name>
</gene>
<dbReference type="GO" id="GO:0005886">
    <property type="term" value="C:plasma membrane"/>
    <property type="evidence" value="ECO:0007669"/>
    <property type="project" value="TreeGrafter"/>
</dbReference>
<accession>A0A3B0V9N5</accession>
<name>A0A3B0V9N5_9ZZZZ</name>
<evidence type="ECO:0000256" key="2">
    <source>
        <dbReference type="ARBA" id="ARBA00022448"/>
    </source>
</evidence>
<proteinExistence type="inferred from homology"/>
<organism evidence="10">
    <name type="scientific">hydrothermal vent metagenome</name>
    <dbReference type="NCBI Taxonomy" id="652676"/>
    <lineage>
        <taxon>unclassified sequences</taxon>
        <taxon>metagenomes</taxon>
        <taxon>ecological metagenomes</taxon>
    </lineage>
</organism>
<keyword evidence="6 9" id="KW-1133">Transmembrane helix</keyword>
<dbReference type="EMBL" id="UOEX01000328">
    <property type="protein sequence ID" value="VAW40325.1"/>
    <property type="molecule type" value="Genomic_DNA"/>
</dbReference>
<dbReference type="GO" id="GO:0006886">
    <property type="term" value="P:intracellular protein transport"/>
    <property type="evidence" value="ECO:0007669"/>
    <property type="project" value="InterPro"/>
</dbReference>
<protein>
    <recommendedName>
        <fullName evidence="11">Protein translocase subunit SecE</fullName>
    </recommendedName>
</protein>
<evidence type="ECO:0000256" key="8">
    <source>
        <dbReference type="ARBA" id="ARBA00023136"/>
    </source>
</evidence>
<dbReference type="InterPro" id="IPR001901">
    <property type="entry name" value="Translocase_SecE/Sec61-g"/>
</dbReference>
<dbReference type="GO" id="GO:0009306">
    <property type="term" value="P:protein secretion"/>
    <property type="evidence" value="ECO:0007669"/>
    <property type="project" value="InterPro"/>
</dbReference>
<evidence type="ECO:0000313" key="10">
    <source>
        <dbReference type="EMBL" id="VAW40325.1"/>
    </source>
</evidence>
<keyword evidence="5" id="KW-0653">Protein transport</keyword>
<dbReference type="PANTHER" id="PTHR33910">
    <property type="entry name" value="PROTEIN TRANSLOCASE SUBUNIT SECE"/>
    <property type="match status" value="1"/>
</dbReference>
<evidence type="ECO:0000256" key="9">
    <source>
        <dbReference type="SAM" id="Phobius"/>
    </source>
</evidence>